<dbReference type="Proteomes" id="UP001139319">
    <property type="component" value="Unassembled WGS sequence"/>
</dbReference>
<dbReference type="InterPro" id="IPR010869">
    <property type="entry name" value="DUF1501"/>
</dbReference>
<dbReference type="Pfam" id="PF07394">
    <property type="entry name" value="DUF1501"/>
    <property type="match status" value="1"/>
</dbReference>
<dbReference type="PROSITE" id="PS51318">
    <property type="entry name" value="TAT"/>
    <property type="match status" value="1"/>
</dbReference>
<gene>
    <name evidence="2" type="ORF">M6D89_02370</name>
</gene>
<dbReference type="PANTHER" id="PTHR43737:SF1">
    <property type="entry name" value="DUF1501 DOMAIN-CONTAINING PROTEIN"/>
    <property type="match status" value="1"/>
</dbReference>
<keyword evidence="3" id="KW-1185">Reference proteome</keyword>
<keyword evidence="1" id="KW-0732">Signal</keyword>
<dbReference type="AlphaFoldDB" id="A0A9X2KSD7"/>
<dbReference type="InterPro" id="IPR006311">
    <property type="entry name" value="TAT_signal"/>
</dbReference>
<evidence type="ECO:0000313" key="2">
    <source>
        <dbReference type="EMBL" id="MCP8898139.1"/>
    </source>
</evidence>
<dbReference type="EMBL" id="JAMFTH010000001">
    <property type="protein sequence ID" value="MCP8898139.1"/>
    <property type="molecule type" value="Genomic_DNA"/>
</dbReference>
<protein>
    <submittedName>
        <fullName evidence="2">DUF1501 domain-containing protein</fullName>
    </submittedName>
</protein>
<sequence length="453" mass="49018">MKSFNHNRRRFLRNSLAACLGSASFAALSARMQLAIAQTTPTDDYRALVCVFLYGGNDSYNMIIPADGSGYSTYQDVRQNLAVAKSDLLPMNRGGHAYGFHPAMTDVSTLYNTGKLAVLANTGALIEPVSKPDYQNNRSRLPPQLFSHNDQQNFVQALNRDTATTGWAGRAADIMGSLNINQQLSMNISLSGSNIFQTGTKVVPYSVSGYGVERLKHFDSSGDTADATRAQVFRALMQSADQHVLQREYAAVQERAWALSGEVKAALDEQPPLQTVFPGDKLGTDLSMVARLISAREALNVKRQIYFVGMGDFDTHGDQNNRQPALFAQLSQALSAFNQATHELGLADKITTFTLSDFGRTLTSNGDGTDHAWGGHQLIMGGAVKGGNIYGQLPSLALDSSDDIGEGRIIPTTSVDQYGATLASWFGLPTADFASTFPNLKNFSTVDLGFIDN</sequence>
<dbReference type="RefSeq" id="WP_253966429.1">
    <property type="nucleotide sequence ID" value="NZ_JAMFTH010000001.1"/>
</dbReference>
<dbReference type="PANTHER" id="PTHR43737">
    <property type="entry name" value="BLL7424 PROTEIN"/>
    <property type="match status" value="1"/>
</dbReference>
<proteinExistence type="predicted"/>
<organism evidence="2 3">
    <name type="scientific">Gilvimarinus xylanilyticus</name>
    <dbReference type="NCBI Taxonomy" id="2944139"/>
    <lineage>
        <taxon>Bacteria</taxon>
        <taxon>Pseudomonadati</taxon>
        <taxon>Pseudomonadota</taxon>
        <taxon>Gammaproteobacteria</taxon>
        <taxon>Cellvibrionales</taxon>
        <taxon>Cellvibrionaceae</taxon>
        <taxon>Gilvimarinus</taxon>
    </lineage>
</organism>
<accession>A0A9X2KSD7</accession>
<name>A0A9X2KSD7_9GAMM</name>
<feature type="chain" id="PRO_5040778759" evidence="1">
    <location>
        <begin position="30"/>
        <end position="453"/>
    </location>
</feature>
<reference evidence="2" key="2">
    <citation type="submission" date="2023-01" db="EMBL/GenBank/DDBJ databases">
        <title>Gilvimarinus xylanilyticus HB14 isolated from Caulerpa lentillifera aquaculture base in Hainan, China.</title>
        <authorList>
            <person name="Zhang Y.-J."/>
        </authorList>
    </citation>
    <scope>NUCLEOTIDE SEQUENCE</scope>
    <source>
        <strain evidence="2">HB14</strain>
    </source>
</reference>
<reference evidence="2" key="1">
    <citation type="submission" date="2022-05" db="EMBL/GenBank/DDBJ databases">
        <authorList>
            <person name="Sun H.-N."/>
        </authorList>
    </citation>
    <scope>NUCLEOTIDE SEQUENCE</scope>
    <source>
        <strain evidence="2">HB14</strain>
    </source>
</reference>
<comment type="caution">
    <text evidence="2">The sequence shown here is derived from an EMBL/GenBank/DDBJ whole genome shotgun (WGS) entry which is preliminary data.</text>
</comment>
<evidence type="ECO:0000313" key="3">
    <source>
        <dbReference type="Proteomes" id="UP001139319"/>
    </source>
</evidence>
<feature type="signal peptide" evidence="1">
    <location>
        <begin position="1"/>
        <end position="29"/>
    </location>
</feature>
<evidence type="ECO:0000256" key="1">
    <source>
        <dbReference type="SAM" id="SignalP"/>
    </source>
</evidence>